<feature type="compositionally biased region" description="Low complexity" evidence="4">
    <location>
        <begin position="162"/>
        <end position="182"/>
    </location>
</feature>
<dbReference type="Proteomes" id="UP000270261">
    <property type="component" value="Unassembled WGS sequence"/>
</dbReference>
<name>A0A426FTP2_9BURK</name>
<dbReference type="EMBL" id="RRUE01000001">
    <property type="protein sequence ID" value="RRN46073.1"/>
    <property type="molecule type" value="Genomic_DNA"/>
</dbReference>
<evidence type="ECO:0000313" key="6">
    <source>
        <dbReference type="EMBL" id="RRN46073.1"/>
    </source>
</evidence>
<dbReference type="GO" id="GO:0016747">
    <property type="term" value="F:acyltransferase activity, transferring groups other than amino-acyl groups"/>
    <property type="evidence" value="ECO:0007669"/>
    <property type="project" value="InterPro"/>
</dbReference>
<evidence type="ECO:0000256" key="1">
    <source>
        <dbReference type="ARBA" id="ARBA00010982"/>
    </source>
</evidence>
<comment type="caution">
    <text evidence="6">The sequence shown here is derived from an EMBL/GenBank/DDBJ whole genome shotgun (WGS) entry which is preliminary data.</text>
</comment>
<dbReference type="PANTHER" id="PTHR18919">
    <property type="entry name" value="ACETYL-COA C-ACYLTRANSFERASE"/>
    <property type="match status" value="1"/>
</dbReference>
<protein>
    <recommendedName>
        <fullName evidence="5">Thiolase C-terminal domain-containing protein</fullName>
    </recommendedName>
</protein>
<organism evidence="6 7">
    <name type="scientific">Lautropia dentalis</name>
    <dbReference type="NCBI Taxonomy" id="2490857"/>
    <lineage>
        <taxon>Bacteria</taxon>
        <taxon>Pseudomonadati</taxon>
        <taxon>Pseudomonadota</taxon>
        <taxon>Betaproteobacteria</taxon>
        <taxon>Burkholderiales</taxon>
        <taxon>Burkholderiaceae</taxon>
        <taxon>Lautropia</taxon>
    </lineage>
</organism>
<dbReference type="InterPro" id="IPR016039">
    <property type="entry name" value="Thiolase-like"/>
</dbReference>
<evidence type="ECO:0000313" key="7">
    <source>
        <dbReference type="Proteomes" id="UP000270261"/>
    </source>
</evidence>
<dbReference type="AlphaFoldDB" id="A0A426FTP2"/>
<proteinExistence type="inferred from homology"/>
<dbReference type="InterPro" id="IPR020613">
    <property type="entry name" value="Thiolase_CS"/>
</dbReference>
<dbReference type="Pfam" id="PF02803">
    <property type="entry name" value="Thiolase_C"/>
    <property type="match status" value="1"/>
</dbReference>
<dbReference type="SUPFAM" id="SSF53901">
    <property type="entry name" value="Thiolase-like"/>
    <property type="match status" value="1"/>
</dbReference>
<accession>A0A426FTP2</accession>
<feature type="compositionally biased region" description="Basic residues" evidence="4">
    <location>
        <begin position="194"/>
        <end position="203"/>
    </location>
</feature>
<gene>
    <name evidence="6" type="ORF">EHV23_03830</name>
</gene>
<evidence type="ECO:0000256" key="4">
    <source>
        <dbReference type="SAM" id="MobiDB-lite"/>
    </source>
</evidence>
<feature type="region of interest" description="Disordered" evidence="4">
    <location>
        <begin position="162"/>
        <end position="209"/>
    </location>
</feature>
<dbReference type="Gene3D" id="3.40.47.10">
    <property type="match status" value="1"/>
</dbReference>
<reference evidence="6 7" key="1">
    <citation type="submission" date="2018-11" db="EMBL/GenBank/DDBJ databases">
        <title>Genome sequencing of Lautropia sp. KCOM 2505 (= ChDC F240).</title>
        <authorList>
            <person name="Kook J.-K."/>
            <person name="Park S.-N."/>
            <person name="Lim Y.K."/>
        </authorList>
    </citation>
    <scope>NUCLEOTIDE SEQUENCE [LARGE SCALE GENOMIC DNA]</scope>
    <source>
        <strain evidence="6 7">KCOM 2505</strain>
    </source>
</reference>
<keyword evidence="7" id="KW-1185">Reference proteome</keyword>
<dbReference type="PANTHER" id="PTHR18919:SF107">
    <property type="entry name" value="ACETYL-COA ACETYLTRANSFERASE, CYTOSOLIC"/>
    <property type="match status" value="1"/>
</dbReference>
<keyword evidence="3" id="KW-0012">Acyltransferase</keyword>
<sequence>MPVLMAVPPEPAGAKAPEGPDCALSRLAVSPQADGAALVLLASESACHRHGLRPSAWWQAGLALGTDPETPLTGAWEAATALLAREHRSARQLDAVELHDAFAVQGLAFLHALQQQGMDPSRLNAWGGGLARGHPIGASGAIALVQLLARLHHQADVISRTGGTARADTTTQTDTPTRAAGTAPACMETPRTPASHHLRQKPRSHLEPPGRRLGLACIAGAGGLGSAALVSVAGTPPGQRDI</sequence>
<evidence type="ECO:0000256" key="3">
    <source>
        <dbReference type="ARBA" id="ARBA00023315"/>
    </source>
</evidence>
<keyword evidence="2" id="KW-0808">Transferase</keyword>
<feature type="domain" description="Thiolase C-terminal" evidence="5">
    <location>
        <begin position="60"/>
        <end position="155"/>
    </location>
</feature>
<dbReference type="InterPro" id="IPR020617">
    <property type="entry name" value="Thiolase_C"/>
</dbReference>
<comment type="similarity">
    <text evidence="1">Belongs to the thiolase-like superfamily. Thiolase family.</text>
</comment>
<dbReference type="PROSITE" id="PS00737">
    <property type="entry name" value="THIOLASE_2"/>
    <property type="match status" value="1"/>
</dbReference>
<evidence type="ECO:0000259" key="5">
    <source>
        <dbReference type="Pfam" id="PF02803"/>
    </source>
</evidence>
<evidence type="ECO:0000256" key="2">
    <source>
        <dbReference type="ARBA" id="ARBA00022679"/>
    </source>
</evidence>
<dbReference type="OrthoDB" id="8523144at2"/>